<comment type="cofactor">
    <cofactor evidence="1 12">
        <name>heme</name>
        <dbReference type="ChEBI" id="CHEBI:30413"/>
    </cofactor>
</comment>
<proteinExistence type="inferred from homology"/>
<evidence type="ECO:0000256" key="7">
    <source>
        <dbReference type="ARBA" id="ARBA00022989"/>
    </source>
</evidence>
<dbReference type="Proteomes" id="UP000030711">
    <property type="component" value="Unassembled WGS sequence"/>
</dbReference>
<keyword evidence="5 14" id="KW-0812">Transmembrane</keyword>
<dbReference type="AlphaFoldDB" id="A0A058ZTC3"/>
<dbReference type="PRINTS" id="PR00463">
    <property type="entry name" value="EP450I"/>
</dbReference>
<dbReference type="EMBL" id="MU848655">
    <property type="protein sequence ID" value="KAK2632201.1"/>
    <property type="molecule type" value="Genomic_DNA"/>
</dbReference>
<evidence type="ECO:0000256" key="6">
    <source>
        <dbReference type="ARBA" id="ARBA00022723"/>
    </source>
</evidence>
<dbReference type="GO" id="GO:0004497">
    <property type="term" value="F:monooxygenase activity"/>
    <property type="evidence" value="ECO:0000318"/>
    <property type="project" value="GO_Central"/>
</dbReference>
<reference evidence="15" key="2">
    <citation type="journal article" date="2014" name="Nature">
        <title>The genome of Eucalyptus grandis.</title>
        <authorList>
            <person name="Myburg A.A."/>
            <person name="Grattapaglia D."/>
            <person name="Tuskan G.A."/>
            <person name="Hellsten U."/>
            <person name="Hayes R.D."/>
            <person name="Grimwood J."/>
            <person name="Jenkins J."/>
            <person name="Lindquist E."/>
            <person name="Tice H."/>
            <person name="Bauer D."/>
            <person name="Goodstein D.M."/>
            <person name="Dubchak I."/>
            <person name="Poliakov A."/>
            <person name="Mizrachi E."/>
            <person name="Kullan A.R."/>
            <person name="Hussey S.G."/>
            <person name="Pinard D."/>
            <person name="van der Merwe K."/>
            <person name="Singh P."/>
            <person name="van Jaarsveld I."/>
            <person name="Silva-Junior O.B."/>
            <person name="Togawa R.C."/>
            <person name="Pappas M.R."/>
            <person name="Faria D.A."/>
            <person name="Sansaloni C.P."/>
            <person name="Petroli C.D."/>
            <person name="Yang X."/>
            <person name="Ranjan P."/>
            <person name="Tschaplinski T.J."/>
            <person name="Ye C.Y."/>
            <person name="Li T."/>
            <person name="Sterck L."/>
            <person name="Vanneste K."/>
            <person name="Murat F."/>
            <person name="Soler M."/>
            <person name="Clemente H.S."/>
            <person name="Saidi N."/>
            <person name="Cassan-Wang H."/>
            <person name="Dunand C."/>
            <person name="Hefer C.A."/>
            <person name="Bornberg-Bauer E."/>
            <person name="Kersting A.R."/>
            <person name="Vining K."/>
            <person name="Amarasinghe V."/>
            <person name="Ranik M."/>
            <person name="Naithani S."/>
            <person name="Elser J."/>
            <person name="Boyd A.E."/>
            <person name="Liston A."/>
            <person name="Spatafora J.W."/>
            <person name="Dharmwardhana P."/>
            <person name="Raja R."/>
            <person name="Sullivan C."/>
            <person name="Romanel E."/>
            <person name="Alves-Ferreira M."/>
            <person name="Kulheim C."/>
            <person name="Foley W."/>
            <person name="Carocha V."/>
            <person name="Paiva J."/>
            <person name="Kudrna D."/>
            <person name="Brommonschenkel S.H."/>
            <person name="Pasquali G."/>
            <person name="Byrne M."/>
            <person name="Rigault P."/>
            <person name="Tibbits J."/>
            <person name="Spokevicius A."/>
            <person name="Jones R.C."/>
            <person name="Steane D.A."/>
            <person name="Vaillancourt R.E."/>
            <person name="Potts B.M."/>
            <person name="Joubert F."/>
            <person name="Barry K."/>
            <person name="Pappas G.J."/>
            <person name="Strauss S.H."/>
            <person name="Jaiswal P."/>
            <person name="Grima-Pettenati J."/>
            <person name="Salse J."/>
            <person name="Van de Peer Y."/>
            <person name="Rokhsar D.S."/>
            <person name="Schmutz J."/>
        </authorList>
    </citation>
    <scope>NUCLEOTIDE SEQUENCE</scope>
    <source>
        <tissue evidence="15">Leaf extractions</tissue>
    </source>
</reference>
<dbReference type="PROSITE" id="PS00086">
    <property type="entry name" value="CYTOCHROME_P450"/>
    <property type="match status" value="1"/>
</dbReference>
<comment type="similarity">
    <text evidence="3 13">Belongs to the cytochrome P450 family.</text>
</comment>
<dbReference type="EMBL" id="KK199171">
    <property type="protein sequence ID" value="KCW44611.1"/>
    <property type="molecule type" value="Genomic_DNA"/>
</dbReference>
<dbReference type="GO" id="GO:0016020">
    <property type="term" value="C:membrane"/>
    <property type="evidence" value="ECO:0007669"/>
    <property type="project" value="UniProtKB-SubCell"/>
</dbReference>
<keyword evidence="10 13" id="KW-0503">Monooxygenase</keyword>
<evidence type="ECO:0008006" key="18">
    <source>
        <dbReference type="Google" id="ProtNLM"/>
    </source>
</evidence>
<keyword evidence="11 14" id="KW-0472">Membrane</keyword>
<keyword evidence="4 12" id="KW-0349">Heme</keyword>
<evidence type="ECO:0000256" key="11">
    <source>
        <dbReference type="ARBA" id="ARBA00023136"/>
    </source>
</evidence>
<dbReference type="OMA" id="YEYLEPW"/>
<evidence type="ECO:0000313" key="15">
    <source>
        <dbReference type="EMBL" id="KAK2632201.1"/>
    </source>
</evidence>
<organism evidence="16">
    <name type="scientific">Eucalyptus grandis</name>
    <name type="common">Flooded gum</name>
    <dbReference type="NCBI Taxonomy" id="71139"/>
    <lineage>
        <taxon>Eukaryota</taxon>
        <taxon>Viridiplantae</taxon>
        <taxon>Streptophyta</taxon>
        <taxon>Embryophyta</taxon>
        <taxon>Tracheophyta</taxon>
        <taxon>Spermatophyta</taxon>
        <taxon>Magnoliopsida</taxon>
        <taxon>eudicotyledons</taxon>
        <taxon>Gunneridae</taxon>
        <taxon>Pentapetalae</taxon>
        <taxon>rosids</taxon>
        <taxon>malvids</taxon>
        <taxon>Myrtales</taxon>
        <taxon>Myrtaceae</taxon>
        <taxon>Myrtoideae</taxon>
        <taxon>Eucalypteae</taxon>
        <taxon>Eucalyptus</taxon>
    </lineage>
</organism>
<dbReference type="GO" id="GO:0005506">
    <property type="term" value="F:iron ion binding"/>
    <property type="evidence" value="ECO:0007669"/>
    <property type="project" value="InterPro"/>
</dbReference>
<evidence type="ECO:0000256" key="8">
    <source>
        <dbReference type="ARBA" id="ARBA00023002"/>
    </source>
</evidence>
<keyword evidence="7 14" id="KW-1133">Transmembrane helix</keyword>
<evidence type="ECO:0000256" key="12">
    <source>
        <dbReference type="PIRSR" id="PIRSR602401-1"/>
    </source>
</evidence>
<keyword evidence="17" id="KW-1185">Reference proteome</keyword>
<dbReference type="PRINTS" id="PR00385">
    <property type="entry name" value="P450"/>
</dbReference>
<keyword evidence="9 12" id="KW-0408">Iron</keyword>
<evidence type="ECO:0000256" key="3">
    <source>
        <dbReference type="ARBA" id="ARBA00010617"/>
    </source>
</evidence>
<evidence type="ECO:0000256" key="9">
    <source>
        <dbReference type="ARBA" id="ARBA00023004"/>
    </source>
</evidence>
<reference evidence="15" key="3">
    <citation type="submission" date="2023-04" db="EMBL/GenBank/DDBJ databases">
        <title>WGS assembly of Eucalyptus grandis.</title>
        <authorList>
            <person name="Myburg A."/>
            <person name="Grattapaglia D."/>
            <person name="Tuskan G."/>
            <person name="Hellsten U."/>
            <person name="Hayes R."/>
            <person name="Grimwood J."/>
            <person name="Jenkins J."/>
            <person name="Lindquist E."/>
            <person name="Tice H."/>
            <person name="Bauer D."/>
            <person name="Goodstein D."/>
            <person name="Dubchak I."/>
            <person name="Poliakov A."/>
            <person name="Mizrachi E."/>
            <person name="Kullan A."/>
            <person name="Hussey S."/>
            <person name="Pinard D."/>
            <person name="Van D."/>
            <person name="Singh P."/>
            <person name="Van J."/>
            <person name="Silva-Junior O."/>
            <person name="Togawa R."/>
            <person name="Pappas M."/>
            <person name="Faria D."/>
            <person name="Sansaloni C."/>
            <person name="Petroli C."/>
            <person name="Yang X."/>
            <person name="Ranjan P."/>
            <person name="Tschaplinski T."/>
            <person name="Ye C."/>
            <person name="Li T."/>
            <person name="Sterck L."/>
            <person name="Vanneste K."/>
            <person name="Murat F."/>
            <person name="Soler M."/>
            <person name="Clemente H."/>
            <person name="Saidi N."/>
            <person name="Cassan-Wang H."/>
            <person name="Dunand C."/>
            <person name="Hefer C."/>
            <person name="Bornberg-Bauer E."/>
            <person name="Kersting A."/>
            <person name="Vining K."/>
            <person name="Amarasinghe V."/>
            <person name="Ranik M."/>
            <person name="Naithani S."/>
            <person name="Elser J."/>
            <person name="Boyd A."/>
            <person name="Liston A."/>
            <person name="Spatafora J."/>
            <person name="Dharmwardhana P."/>
            <person name="Raja R."/>
            <person name="Sullivan C."/>
            <person name="Romanel E."/>
            <person name="Alves-Ferreira M."/>
            <person name="Kulheim C."/>
            <person name="Foley W."/>
            <person name="Carocha V."/>
            <person name="Paiva J."/>
            <person name="Kudrna D."/>
            <person name="Brommonschenkel S."/>
            <person name="Pasquali G."/>
            <person name="Byrne M."/>
            <person name="Rigault P."/>
            <person name="Tibbits J."/>
            <person name="Spokevicius A."/>
            <person name="Jones R."/>
            <person name="Steane D."/>
            <person name="Vaillancourt R."/>
            <person name="Potts B."/>
            <person name="Joubert F."/>
            <person name="Barry K."/>
            <person name="Pappas G."/>
            <person name="Strauss S."/>
            <person name="Jaiswal P."/>
            <person name="Grima-Pettenati J."/>
            <person name="Salse J."/>
            <person name="Van D."/>
            <person name="Rokhsar D."/>
            <person name="Schmutz J."/>
        </authorList>
    </citation>
    <scope>NUCLEOTIDE SEQUENCE</scope>
    <source>
        <tissue evidence="15">Leaf extractions</tissue>
    </source>
</reference>
<dbReference type="InterPro" id="IPR002401">
    <property type="entry name" value="Cyt_P450_E_grp-I"/>
</dbReference>
<dbReference type="InterPro" id="IPR050665">
    <property type="entry name" value="Cytochrome_P450_Monooxygen"/>
</dbReference>
<dbReference type="InParanoid" id="A0A058ZTC3"/>
<dbReference type="PANTHER" id="PTHR24282">
    <property type="entry name" value="CYTOCHROME P450 FAMILY MEMBER"/>
    <property type="match status" value="1"/>
</dbReference>
<evidence type="ECO:0000313" key="16">
    <source>
        <dbReference type="EMBL" id="KCW44611.1"/>
    </source>
</evidence>
<feature type="binding site" description="axial binding residue" evidence="12">
    <location>
        <position position="443"/>
    </location>
    <ligand>
        <name>heme</name>
        <dbReference type="ChEBI" id="CHEBI:30413"/>
    </ligand>
    <ligandPart>
        <name>Fe</name>
        <dbReference type="ChEBI" id="CHEBI:18248"/>
    </ligandPart>
</feature>
<dbReference type="PANTHER" id="PTHR24282:SF20">
    <property type="entry name" value="CYTOCHROME P450 CYP749A22-LIKE"/>
    <property type="match status" value="1"/>
</dbReference>
<dbReference type="GO" id="GO:0016705">
    <property type="term" value="F:oxidoreductase activity, acting on paired donors, with incorporation or reduction of molecular oxygen"/>
    <property type="evidence" value="ECO:0007669"/>
    <property type="project" value="InterPro"/>
</dbReference>
<sequence length="495" mass="56517">MSDVLVSLYISLFLFLFLALVIKILHKLWWNPLRIQGKMAAQGIRGPPYGFFHGSTKEMLQMKKEVTKRPMNLSHDIFPYVQPHLYEWTKTYGRNFLMWYGAQAFLVISDLEMVKEVLNNRDDTYSKEFVQDQVKKYIGDGLATFRGEKWAKHRKLANFAFHGENLKDMVPAMVDSAHTMLKRWSDREGKEIDVYKELRLYASDVISKTAFGSSYTEGKSIFENVNKLILVMVNASSSFPILRKLWRSAYEIEGEKIEKGFREAVLEIIKKRQEKVNSGELESYGNDFLGLLLRASHEVDEKKKITIDNVVSECKTFYIAGHETATSFLAWTEAFNVFGNQDPDLDGITKLKTIGMIINESLRLYPPVTFISREVSRQAKLGNFILPAGIKLHIPTLKIHHDPQIWGDDAHLFKPERFLDGVAKATSNNPATFLPFGLGPRSCVGSNFVVVEAKIVLSMILQRYAFTLSPAYVHSPAQLLIAYPKYGVQVFFNSI</sequence>
<dbReference type="GO" id="GO:0020037">
    <property type="term" value="F:heme binding"/>
    <property type="evidence" value="ECO:0007669"/>
    <property type="project" value="InterPro"/>
</dbReference>
<dbReference type="InterPro" id="IPR001128">
    <property type="entry name" value="Cyt_P450"/>
</dbReference>
<evidence type="ECO:0000256" key="10">
    <source>
        <dbReference type="ARBA" id="ARBA00023033"/>
    </source>
</evidence>
<protein>
    <recommendedName>
        <fullName evidence="18">Cytochrome P450</fullName>
    </recommendedName>
</protein>
<gene>
    <name evidence="16" type="ORF">EUGRSUZ_L01872</name>
</gene>
<evidence type="ECO:0000256" key="14">
    <source>
        <dbReference type="SAM" id="Phobius"/>
    </source>
</evidence>
<comment type="subcellular location">
    <subcellularLocation>
        <location evidence="2">Membrane</location>
        <topology evidence="2">Single-pass membrane protein</topology>
    </subcellularLocation>
</comment>
<dbReference type="SUPFAM" id="SSF48264">
    <property type="entry name" value="Cytochrome P450"/>
    <property type="match status" value="1"/>
</dbReference>
<keyword evidence="8 13" id="KW-0560">Oxidoreductase</keyword>
<reference evidence="16" key="1">
    <citation type="submission" date="2013-07" db="EMBL/GenBank/DDBJ databases">
        <title>The genome of Eucalyptus grandis.</title>
        <authorList>
            <person name="Schmutz J."/>
            <person name="Hayes R."/>
            <person name="Myburg A."/>
            <person name="Tuskan G."/>
            <person name="Grattapaglia D."/>
            <person name="Rokhsar D.S."/>
        </authorList>
    </citation>
    <scope>NUCLEOTIDE SEQUENCE</scope>
    <source>
        <tissue evidence="16">Leaf extractions</tissue>
    </source>
</reference>
<dbReference type="InterPro" id="IPR036396">
    <property type="entry name" value="Cyt_P450_sf"/>
</dbReference>
<dbReference type="Gene3D" id="1.10.630.10">
    <property type="entry name" value="Cytochrome P450"/>
    <property type="match status" value="1"/>
</dbReference>
<dbReference type="Pfam" id="PF00067">
    <property type="entry name" value="p450"/>
    <property type="match status" value="1"/>
</dbReference>
<dbReference type="Gramene" id="KCW44611">
    <property type="protein sequence ID" value="KCW44611"/>
    <property type="gene ID" value="EUGRSUZ_L01872"/>
</dbReference>
<accession>A0A058ZTC3</accession>
<evidence type="ECO:0000256" key="4">
    <source>
        <dbReference type="ARBA" id="ARBA00022617"/>
    </source>
</evidence>
<name>A0A058ZTC3_EUCGR</name>
<keyword evidence="6 12" id="KW-0479">Metal-binding</keyword>
<evidence type="ECO:0000256" key="13">
    <source>
        <dbReference type="RuleBase" id="RU000461"/>
    </source>
</evidence>
<evidence type="ECO:0000256" key="1">
    <source>
        <dbReference type="ARBA" id="ARBA00001971"/>
    </source>
</evidence>
<dbReference type="InterPro" id="IPR017972">
    <property type="entry name" value="Cyt_P450_CS"/>
</dbReference>
<evidence type="ECO:0000256" key="5">
    <source>
        <dbReference type="ARBA" id="ARBA00022692"/>
    </source>
</evidence>
<feature type="transmembrane region" description="Helical" evidence="14">
    <location>
        <begin position="6"/>
        <end position="25"/>
    </location>
</feature>
<dbReference type="STRING" id="71139.A0A058ZTC3"/>
<evidence type="ECO:0000256" key="2">
    <source>
        <dbReference type="ARBA" id="ARBA00004167"/>
    </source>
</evidence>
<reference evidence="15" key="4">
    <citation type="submission" date="2023-07" db="EMBL/GenBank/DDBJ databases">
        <authorList>
            <person name="Myburg A.A."/>
            <person name="Grattapaglia D."/>
            <person name="Tuskan G.A."/>
            <person name="Hellsten U."/>
            <person name="Hayes R.D."/>
            <person name="Grimwood J."/>
            <person name="Jenkins J."/>
            <person name="Lindquist E."/>
            <person name="Tice H."/>
            <person name="Bauer D."/>
            <person name="Goodstein D.M."/>
            <person name="Dubchak I."/>
            <person name="Poliakov A."/>
            <person name="Mizrachi E."/>
            <person name="Kullan A.R."/>
            <person name="Hussey S.G."/>
            <person name="Pinard D."/>
            <person name="Van D.M."/>
            <person name="Singh P."/>
            <person name="Van J.I."/>
            <person name="Silva-Junior O.B."/>
            <person name="Togawa R.C."/>
            <person name="Pappas M.R."/>
            <person name="Faria D.A."/>
            <person name="Sansaloni C.P."/>
            <person name="Petroli C.D."/>
            <person name="Yang X."/>
            <person name="Ranjan P."/>
            <person name="Tschaplinski T.J."/>
            <person name="Ye C.Y."/>
            <person name="Li T."/>
            <person name="Sterck L."/>
            <person name="Vanneste K."/>
            <person name="Murat F."/>
            <person name="Soler M."/>
            <person name="Clemente H.S."/>
            <person name="Saidi N."/>
            <person name="Cassan-Wang H."/>
            <person name="Dunand C."/>
            <person name="Hefer C.A."/>
            <person name="Bornberg-Bauer E."/>
            <person name="Kersting A.R."/>
            <person name="Vining K."/>
            <person name="Amarasinghe V."/>
            <person name="Ranik M."/>
            <person name="Naithani S."/>
            <person name="Elser J."/>
            <person name="Boyd A.E."/>
            <person name="Liston A."/>
            <person name="Spatafora J.W."/>
            <person name="Dharmwardhana P."/>
            <person name="Raja R."/>
            <person name="Sullivan C."/>
            <person name="Romanel E."/>
            <person name="Alves-Ferreira M."/>
            <person name="Kulheim C."/>
            <person name="Foley W."/>
            <person name="Carocha V."/>
            <person name="Paiva J."/>
            <person name="Kudrna D."/>
            <person name="Brommonschenkel S.H."/>
            <person name="Pasquali G."/>
            <person name="Byrne M."/>
            <person name="Rigault P."/>
            <person name="Tibbits J."/>
            <person name="Spokevicius A."/>
            <person name="Jones R.C."/>
            <person name="Steane D.A."/>
            <person name="Vaillancourt R.E."/>
            <person name="Potts B.M."/>
            <person name="Joubert F."/>
            <person name="Barry K."/>
            <person name="Pappas G.J."/>
            <person name="Strauss S.H."/>
            <person name="Jaiswal P."/>
            <person name="Grima-Pettenati J."/>
            <person name="Salse J."/>
            <person name="Van D.P."/>
            <person name="Rokhsar D.S."/>
            <person name="Schmutz J."/>
        </authorList>
    </citation>
    <scope>NUCLEOTIDE SEQUENCE</scope>
    <source>
        <tissue evidence="15">Leaf extractions</tissue>
    </source>
</reference>
<evidence type="ECO:0000313" key="17">
    <source>
        <dbReference type="Proteomes" id="UP000030711"/>
    </source>
</evidence>